<dbReference type="EMBL" id="CP031158">
    <property type="protein sequence ID" value="AXG99919.1"/>
    <property type="molecule type" value="Genomic_DNA"/>
</dbReference>
<gene>
    <name evidence="1" type="ORF">DVJ83_13230</name>
</gene>
<dbReference type="STRING" id="1288484.GCA_000348665_01147"/>
<evidence type="ECO:0000313" key="1">
    <source>
        <dbReference type="EMBL" id="AXG99919.1"/>
    </source>
</evidence>
<dbReference type="AlphaFoldDB" id="A0A345IJP7"/>
<sequence>MKKREWEKPERACHTAGMKIDERMDLQELAGQMGSEDTAEAARLRDLLLGTGRERTEDFSGEEWAELLIRAGEQNK</sequence>
<dbReference type="KEGG" id="dwu:DVJ83_13230"/>
<protein>
    <submittedName>
        <fullName evidence="1">Uncharacterized protein</fullName>
    </submittedName>
</protein>
<name>A0A345IJP7_9DEIO</name>
<dbReference type="Proteomes" id="UP000253744">
    <property type="component" value="Chromosome"/>
</dbReference>
<proteinExistence type="predicted"/>
<evidence type="ECO:0000313" key="2">
    <source>
        <dbReference type="Proteomes" id="UP000253744"/>
    </source>
</evidence>
<accession>A0A345IJP7</accession>
<reference evidence="1 2" key="1">
    <citation type="submission" date="2018-07" db="EMBL/GenBank/DDBJ databases">
        <title>Complete Genome and Methylome Analysis of Deinococcus wulumuqiensis NEB 479.</title>
        <authorList>
            <person name="Fomenkov A."/>
            <person name="Luyten Y."/>
            <person name="Vincze T."/>
            <person name="Anton B.P."/>
            <person name="Clark T."/>
            <person name="Roberts R.J."/>
            <person name="Morgan R.D."/>
        </authorList>
    </citation>
    <scope>NUCLEOTIDE SEQUENCE [LARGE SCALE GENOMIC DNA]</scope>
    <source>
        <strain evidence="1 2">NEB 479</strain>
    </source>
</reference>
<organism evidence="1 2">
    <name type="scientific">Deinococcus wulumuqiensis</name>
    <dbReference type="NCBI Taxonomy" id="980427"/>
    <lineage>
        <taxon>Bacteria</taxon>
        <taxon>Thermotogati</taxon>
        <taxon>Deinococcota</taxon>
        <taxon>Deinococci</taxon>
        <taxon>Deinococcales</taxon>
        <taxon>Deinococcaceae</taxon>
        <taxon>Deinococcus</taxon>
    </lineage>
</organism>